<protein>
    <submittedName>
        <fullName evidence="3">YciI family protein</fullName>
    </submittedName>
</protein>
<sequence>MPKYVLLLWQDESKAERPGTPGFDTEMGAYGALQEELSGAGAFLAGEPLQPSAAGQVVRVRNGSTDASTGTVASGAEQLVGYYEIECKDEADAAHWAAKIPAAAKGAIEVRPVWSM</sequence>
<evidence type="ECO:0000256" key="1">
    <source>
        <dbReference type="ARBA" id="ARBA00007689"/>
    </source>
</evidence>
<comment type="caution">
    <text evidence="4">The sequence shown here is derived from an EMBL/GenBank/DDBJ whole genome shotgun (WGS) entry which is preliminary data.</text>
</comment>
<comment type="similarity">
    <text evidence="1">Belongs to the YciI family.</text>
</comment>
<dbReference type="Pfam" id="PF03795">
    <property type="entry name" value="YCII"/>
    <property type="match status" value="1"/>
</dbReference>
<dbReference type="EMBL" id="QHBU01000299">
    <property type="protein sequence ID" value="PZR77471.1"/>
    <property type="molecule type" value="Genomic_DNA"/>
</dbReference>
<proteinExistence type="inferred from homology"/>
<accession>A0A934JYE0</accession>
<reference evidence="4 5" key="1">
    <citation type="journal article" date="2017" name="Nature">
        <title>Atmospheric trace gases support primary production in Antarctic desert surface soil.</title>
        <authorList>
            <person name="Ji M."/>
            <person name="Greening C."/>
            <person name="Vanwonterghem I."/>
            <person name="Carere C.R."/>
            <person name="Bay S.K."/>
            <person name="Steen J.A."/>
            <person name="Montgomery K."/>
            <person name="Lines T."/>
            <person name="Beardall J."/>
            <person name="van Dorst J."/>
            <person name="Snape I."/>
            <person name="Stott M.B."/>
            <person name="Hugenholtz P."/>
            <person name="Ferrari B.C."/>
        </authorList>
    </citation>
    <scope>NUCLEOTIDE SEQUENCE [LARGE SCALE GENOMIC DNA]</scope>
    <source>
        <strain evidence="4">RRmetagenome_bin12</strain>
    </source>
</reference>
<evidence type="ECO:0000313" key="6">
    <source>
        <dbReference type="Proteomes" id="UP000606991"/>
    </source>
</evidence>
<dbReference type="Proteomes" id="UP000606991">
    <property type="component" value="Unassembled WGS sequence"/>
</dbReference>
<reference evidence="3 6" key="3">
    <citation type="submission" date="2020-10" db="EMBL/GenBank/DDBJ databases">
        <title>Ca. Dormibacterota MAGs.</title>
        <authorList>
            <person name="Montgomery K."/>
        </authorList>
    </citation>
    <scope>NUCLEOTIDE SEQUENCE [LARGE SCALE GENOMIC DNA]</scope>
    <source>
        <strain evidence="3">SC8812_S17_18</strain>
    </source>
</reference>
<name>A0A2W6AIB3_9BACT</name>
<reference evidence="4" key="2">
    <citation type="submission" date="2018-05" db="EMBL/GenBank/DDBJ databases">
        <authorList>
            <person name="Ferrari B."/>
        </authorList>
    </citation>
    <scope>NUCLEOTIDE SEQUENCE</scope>
    <source>
        <strain evidence="4">RRmetagenome_bin12</strain>
    </source>
</reference>
<feature type="domain" description="YCII-related" evidence="2">
    <location>
        <begin position="24"/>
        <end position="116"/>
    </location>
</feature>
<organism evidence="4 5">
    <name type="scientific">Candidatus Aeolococcus gillhamiae</name>
    <dbReference type="NCBI Taxonomy" id="3127015"/>
    <lineage>
        <taxon>Bacteria</taxon>
        <taxon>Bacillati</taxon>
        <taxon>Candidatus Dormiibacterota</taxon>
        <taxon>Candidatus Dormibacteria</taxon>
        <taxon>Candidatus Aeolococcales</taxon>
        <taxon>Candidatus Aeolococcaceae</taxon>
        <taxon>Candidatus Aeolococcus</taxon>
    </lineage>
</organism>
<dbReference type="PANTHER" id="PTHR35174">
    <property type="entry name" value="BLL7171 PROTEIN-RELATED"/>
    <property type="match status" value="1"/>
</dbReference>
<dbReference type="InterPro" id="IPR005545">
    <property type="entry name" value="YCII"/>
</dbReference>
<gene>
    <name evidence="4" type="ORF">DLM65_15540</name>
    <name evidence="3" type="ORF">JF886_03000</name>
</gene>
<dbReference type="AlphaFoldDB" id="A0A2W6AIB3"/>
<evidence type="ECO:0000259" key="2">
    <source>
        <dbReference type="Pfam" id="PF03795"/>
    </source>
</evidence>
<dbReference type="EMBL" id="JAEKNS010000038">
    <property type="protein sequence ID" value="MBJ7593822.1"/>
    <property type="molecule type" value="Genomic_DNA"/>
</dbReference>
<dbReference type="PANTHER" id="PTHR35174:SF3">
    <property type="entry name" value="BLL7171 PROTEIN"/>
    <property type="match status" value="1"/>
</dbReference>
<dbReference type="SUPFAM" id="SSF54909">
    <property type="entry name" value="Dimeric alpha+beta barrel"/>
    <property type="match status" value="1"/>
</dbReference>
<dbReference type="Gene3D" id="3.30.70.1060">
    <property type="entry name" value="Dimeric alpha+beta barrel"/>
    <property type="match status" value="1"/>
</dbReference>
<dbReference type="InterPro" id="IPR011008">
    <property type="entry name" value="Dimeric_a/b-barrel"/>
</dbReference>
<evidence type="ECO:0000313" key="5">
    <source>
        <dbReference type="Proteomes" id="UP000248724"/>
    </source>
</evidence>
<evidence type="ECO:0000313" key="3">
    <source>
        <dbReference type="EMBL" id="MBJ7593822.1"/>
    </source>
</evidence>
<accession>A0A2W6AIB3</accession>
<dbReference type="RefSeq" id="WP_337309470.1">
    <property type="nucleotide sequence ID" value="NZ_JAEKNS010000038.1"/>
</dbReference>
<dbReference type="Proteomes" id="UP000248724">
    <property type="component" value="Unassembled WGS sequence"/>
</dbReference>
<evidence type="ECO:0000313" key="4">
    <source>
        <dbReference type="EMBL" id="PZR77471.1"/>
    </source>
</evidence>